<evidence type="ECO:0000313" key="1">
    <source>
        <dbReference type="EMBL" id="KAL3730916.1"/>
    </source>
</evidence>
<accession>A0ABD3K2R2</accession>
<reference evidence="1 2" key="1">
    <citation type="submission" date="2024-11" db="EMBL/GenBank/DDBJ databases">
        <title>Chromosome-level genome assembly of Eucalyptus globulus Labill. provides insights into its genome evolution.</title>
        <authorList>
            <person name="Li X."/>
        </authorList>
    </citation>
    <scope>NUCLEOTIDE SEQUENCE [LARGE SCALE GENOMIC DNA]</scope>
    <source>
        <strain evidence="1">CL2024</strain>
        <tissue evidence="1">Fresh tender leaves</tissue>
    </source>
</reference>
<dbReference type="EMBL" id="JBJKBG010000007">
    <property type="protein sequence ID" value="KAL3730916.1"/>
    <property type="molecule type" value="Genomic_DNA"/>
</dbReference>
<dbReference type="AlphaFoldDB" id="A0ABD3K2R2"/>
<sequence>MRICWRKLYILHRPTFSSRRRPQCRLNRLHLATHHFPAGDSRQARGLTLARGCKGSRNPDLFALKKADLASGQDGLSRLSPSGFWRRAPEHRDVGRHDHGLREKRSHDEVARAFQQNAERDVTSWNLMISRHVSCRSSEELFK</sequence>
<gene>
    <name evidence="1" type="ORF">ACJRO7_027867</name>
</gene>
<name>A0ABD3K2R2_EUCGL</name>
<keyword evidence="2" id="KW-1185">Reference proteome</keyword>
<evidence type="ECO:0000313" key="2">
    <source>
        <dbReference type="Proteomes" id="UP001634007"/>
    </source>
</evidence>
<protein>
    <submittedName>
        <fullName evidence="1">Uncharacterized protein</fullName>
    </submittedName>
</protein>
<organism evidence="1 2">
    <name type="scientific">Eucalyptus globulus</name>
    <name type="common">Tasmanian blue gum</name>
    <dbReference type="NCBI Taxonomy" id="34317"/>
    <lineage>
        <taxon>Eukaryota</taxon>
        <taxon>Viridiplantae</taxon>
        <taxon>Streptophyta</taxon>
        <taxon>Embryophyta</taxon>
        <taxon>Tracheophyta</taxon>
        <taxon>Spermatophyta</taxon>
        <taxon>Magnoliopsida</taxon>
        <taxon>eudicotyledons</taxon>
        <taxon>Gunneridae</taxon>
        <taxon>Pentapetalae</taxon>
        <taxon>rosids</taxon>
        <taxon>malvids</taxon>
        <taxon>Myrtales</taxon>
        <taxon>Myrtaceae</taxon>
        <taxon>Myrtoideae</taxon>
        <taxon>Eucalypteae</taxon>
        <taxon>Eucalyptus</taxon>
    </lineage>
</organism>
<dbReference type="Proteomes" id="UP001634007">
    <property type="component" value="Unassembled WGS sequence"/>
</dbReference>
<comment type="caution">
    <text evidence="1">The sequence shown here is derived from an EMBL/GenBank/DDBJ whole genome shotgun (WGS) entry which is preliminary data.</text>
</comment>
<proteinExistence type="predicted"/>